<dbReference type="EMBL" id="ADCY02000006">
    <property type="protein sequence ID" value="EFG31912.1"/>
    <property type="molecule type" value="Genomic_DNA"/>
</dbReference>
<dbReference type="PIRSF" id="PIRSF028756">
    <property type="entry name" value="PPK2_prd"/>
    <property type="match status" value="1"/>
</dbReference>
<protein>
    <recommendedName>
        <fullName evidence="4">ADP/GDP-polyphosphate phosphotransferase</fullName>
        <ecNumber evidence="4">2.7.4.-</ecNumber>
    </recommendedName>
    <alternativeName>
        <fullName evidence="4">Polyphosphate kinase PPK2</fullName>
    </alternativeName>
</protein>
<dbReference type="KEGG" id="smur:BWP33_01015"/>
<dbReference type="eggNOG" id="COG2326">
    <property type="taxonomic scope" value="Bacteria"/>
</dbReference>
<accession>V9H9P3</accession>
<evidence type="ECO:0000313" key="7">
    <source>
        <dbReference type="Proteomes" id="UP000017813"/>
    </source>
</evidence>
<dbReference type="EC" id="2.7.4.-" evidence="4"/>
<name>V9H9P3_9NEIS</name>
<dbReference type="SUPFAM" id="SSF52540">
    <property type="entry name" value="P-loop containing nucleoside triphosphate hydrolases"/>
    <property type="match status" value="1"/>
</dbReference>
<dbReference type="AlphaFoldDB" id="V9H9P3"/>
<evidence type="ECO:0000256" key="3">
    <source>
        <dbReference type="ARBA" id="ARBA00022777"/>
    </source>
</evidence>
<dbReference type="PANTHER" id="PTHR34383">
    <property type="entry name" value="POLYPHOSPHATE:AMP PHOSPHOTRANSFERASE-RELATED"/>
    <property type="match status" value="1"/>
</dbReference>
<dbReference type="GO" id="GO:0008976">
    <property type="term" value="F:polyphosphate kinase activity"/>
    <property type="evidence" value="ECO:0007669"/>
    <property type="project" value="UniProtKB-UniRule"/>
</dbReference>
<comment type="similarity">
    <text evidence="1 4">Belongs to the polyphosphate kinase 2 (PPK2) family. Class I subfamily.</text>
</comment>
<feature type="domain" description="Polyphosphate kinase-2-related" evidence="5">
    <location>
        <begin position="56"/>
        <end position="282"/>
    </location>
</feature>
<dbReference type="STRING" id="641147.HMPREF9021_00314"/>
<dbReference type="Pfam" id="PF03976">
    <property type="entry name" value="PPK2"/>
    <property type="match status" value="1"/>
</dbReference>
<dbReference type="Gene3D" id="3.40.50.300">
    <property type="entry name" value="P-loop containing nucleotide triphosphate hydrolases"/>
    <property type="match status" value="1"/>
</dbReference>
<organism evidence="6 7">
    <name type="scientific">Simonsiella muelleri ATCC 29453</name>
    <dbReference type="NCBI Taxonomy" id="641147"/>
    <lineage>
        <taxon>Bacteria</taxon>
        <taxon>Pseudomonadati</taxon>
        <taxon>Pseudomonadota</taxon>
        <taxon>Betaproteobacteria</taxon>
        <taxon>Neisseriales</taxon>
        <taxon>Neisseriaceae</taxon>
        <taxon>Simonsiella</taxon>
    </lineage>
</organism>
<proteinExistence type="inferred from homology"/>
<dbReference type="HOGENOM" id="CLU_048699_2_1_4"/>
<dbReference type="GO" id="GO:0006793">
    <property type="term" value="P:phosphorus metabolic process"/>
    <property type="evidence" value="ECO:0007669"/>
    <property type="project" value="InterPro"/>
</dbReference>
<dbReference type="Proteomes" id="UP000017813">
    <property type="component" value="Unassembled WGS sequence"/>
</dbReference>
<keyword evidence="2 4" id="KW-0808">Transferase</keyword>
<comment type="caution">
    <text evidence="6">The sequence shown here is derived from an EMBL/GenBank/DDBJ whole genome shotgun (WGS) entry which is preliminary data.</text>
</comment>
<comment type="subunit">
    <text evidence="4">Homotetramer.</text>
</comment>
<reference evidence="6 7" key="1">
    <citation type="submission" date="2010-03" db="EMBL/GenBank/DDBJ databases">
        <authorList>
            <consortium name="The Broad Institute Genome Sequencing Platform"/>
            <person name="Ward D."/>
            <person name="Earl A."/>
            <person name="Feldgarden M."/>
            <person name="Gevers D."/>
            <person name="Young S."/>
            <person name="Zeng Q."/>
            <person name="Koehrsen M."/>
            <person name="Alvarado L."/>
            <person name="Berlin A.M."/>
            <person name="Borenstein D."/>
            <person name="Chapman S.B."/>
            <person name="Chen Z."/>
            <person name="Engels R."/>
            <person name="Freedman E."/>
            <person name="Gellesch M."/>
            <person name="Goldberg J."/>
            <person name="Griggs A."/>
            <person name="Gujja S."/>
            <person name="Heilman E.R."/>
            <person name="Heiman D.I."/>
            <person name="Hepburn T.A."/>
            <person name="Howarth C."/>
            <person name="Jen D."/>
            <person name="Larson L."/>
            <person name="Mehta T."/>
            <person name="Park D."/>
            <person name="Pearson M."/>
            <person name="Richards J."/>
            <person name="Roberts A."/>
            <person name="Saif S."/>
            <person name="Shea T.D."/>
            <person name="Shenoy N."/>
            <person name="Sisk P."/>
            <person name="Stolte C."/>
            <person name="Sykes S.N."/>
            <person name="Walk T."/>
            <person name="White J."/>
            <person name="Yandava C."/>
            <person name="Izard J."/>
            <person name="Baranova O.V."/>
            <person name="Blanton J.M."/>
            <person name="Tanner A.C."/>
            <person name="Dewhirst F."/>
            <person name="Haas B."/>
            <person name="Nusbaum C."/>
            <person name="Birren B."/>
        </authorList>
    </citation>
    <scope>NUCLEOTIDE SEQUENCE [LARGE SCALE GENOMIC DNA]</scope>
    <source>
        <strain evidence="6 7">ATCC 29453</strain>
    </source>
</reference>
<dbReference type="NCBIfam" id="TIGR03707">
    <property type="entry name" value="PPK2_P_aer"/>
    <property type="match status" value="1"/>
</dbReference>
<dbReference type="PANTHER" id="PTHR34383:SF1">
    <property type="entry name" value="ADP-POLYPHOSPHATE PHOSPHOTRANSFERASE"/>
    <property type="match status" value="1"/>
</dbReference>
<dbReference type="InterPro" id="IPR016898">
    <property type="entry name" value="Polyphosphate_phosphotransfera"/>
</dbReference>
<evidence type="ECO:0000313" key="6">
    <source>
        <dbReference type="EMBL" id="EFG31912.1"/>
    </source>
</evidence>
<dbReference type="OrthoDB" id="9775224at2"/>
<evidence type="ECO:0000259" key="5">
    <source>
        <dbReference type="Pfam" id="PF03976"/>
    </source>
</evidence>
<evidence type="ECO:0000256" key="2">
    <source>
        <dbReference type="ARBA" id="ARBA00022679"/>
    </source>
</evidence>
<keyword evidence="7" id="KW-1185">Reference proteome</keyword>
<evidence type="ECO:0000256" key="1">
    <source>
        <dbReference type="ARBA" id="ARBA00009924"/>
    </source>
</evidence>
<gene>
    <name evidence="6" type="ORF">HMPREF9021_00314</name>
</gene>
<sequence>MAEKQLKPYEKIELSEDSKLRSQIFEEKVIEFKGKITSEESADAPLPADYPYTERMKRSQYEYEKKLLQIELLKVQSWVKETGQRIVMIFEGRDAAGKGGTIKRYMEHLNPRGARVVALEKPTERERGQWYFQRYIAHLPSEGEIVLFDRSWYNRAGVERVMGFCTPVEYQLFMRQAPEFERMLTDDGILLFKFWFSVSQEEQLRRFVSRSVDPLKHWKLSPVDTQSLDLWDAYTDAKDHMFFSTHRKDAPWTIIKSDDKKRARLNCIRHFLSQLDYPEKDHEAIGTVDGSLVLHPNVNETKHSFG</sequence>
<comment type="function">
    <text evidence="4">Uses inorganic polyphosphate (polyP) as a donor to convert GDP to GTP or ADP to ATP.</text>
</comment>
<reference evidence="6 7" key="2">
    <citation type="submission" date="2011-10" db="EMBL/GenBank/DDBJ databases">
        <title>The Genome Sequence of Simonsiella muelleri ATCC 29453.</title>
        <authorList>
            <consortium name="The Broad Institute Genome Sequencing Platform"/>
            <consortium name="The Broad Institute Genome Sequencing Center for Infectious Disease"/>
            <person name="Earl A."/>
            <person name="Ward D."/>
            <person name="Feldgarden M."/>
            <person name="Gevers D."/>
            <person name="Izard J."/>
            <person name="Baranova O.V."/>
            <person name="Blanton J.M."/>
            <person name="Tanner A.C."/>
            <person name="Dewhirst F."/>
            <person name="Young S.K."/>
            <person name="Zeng Q."/>
            <person name="Gargeya S."/>
            <person name="Fitzgerald M."/>
            <person name="Haas B."/>
            <person name="Abouelleil A."/>
            <person name="Alvarado L."/>
            <person name="Arachchi H.M."/>
            <person name="Berlin A."/>
            <person name="Brown A."/>
            <person name="Chapman S.B."/>
            <person name="Chen Z."/>
            <person name="Dunbar C."/>
            <person name="Freedman E."/>
            <person name="Gearin G."/>
            <person name="Goldberg J."/>
            <person name="Griggs A."/>
            <person name="Gujja S."/>
            <person name="Heiman D."/>
            <person name="Howarth C."/>
            <person name="Larson L."/>
            <person name="Lui A."/>
            <person name="MacDonald P.J.P."/>
            <person name="Montmayeur A."/>
            <person name="Murphy C."/>
            <person name="Neiman D."/>
            <person name="Pearson M."/>
            <person name="Priest M."/>
            <person name="Roberts A."/>
            <person name="Saif S."/>
            <person name="Shea T."/>
            <person name="Shenoy N."/>
            <person name="Sisk P."/>
            <person name="Stolte C."/>
            <person name="Sykes S."/>
            <person name="Wortman J."/>
            <person name="Nusbaum C."/>
            <person name="Birren B."/>
        </authorList>
    </citation>
    <scope>NUCLEOTIDE SEQUENCE [LARGE SCALE GENOMIC DNA]</scope>
    <source>
        <strain evidence="6 7">ATCC 29453</strain>
    </source>
</reference>
<dbReference type="RefSeq" id="WP_002641228.1">
    <property type="nucleotide sequence ID" value="NZ_CP019448.1"/>
</dbReference>
<keyword evidence="3 4" id="KW-0418">Kinase</keyword>
<dbReference type="InterPro" id="IPR022486">
    <property type="entry name" value="PPK2_PA0141"/>
</dbReference>
<evidence type="ECO:0000256" key="4">
    <source>
        <dbReference type="RuleBase" id="RU369062"/>
    </source>
</evidence>
<dbReference type="InterPro" id="IPR022488">
    <property type="entry name" value="PPK2-related"/>
</dbReference>
<dbReference type="InterPro" id="IPR027417">
    <property type="entry name" value="P-loop_NTPase"/>
</dbReference>